<dbReference type="GO" id="GO:0009341">
    <property type="term" value="C:beta-galactosidase complex"/>
    <property type="evidence" value="ECO:0007669"/>
    <property type="project" value="InterPro"/>
</dbReference>
<comment type="catalytic activity">
    <reaction evidence="1">
        <text>Hydrolysis of terminal non-reducing beta-D-galactose residues in beta-D-galactosides.</text>
        <dbReference type="EC" id="3.2.1.23"/>
    </reaction>
</comment>
<reference evidence="6" key="1">
    <citation type="journal article" date="2014" name="Front. Microbiol.">
        <title>High frequency of phylogenetically diverse reductive dehalogenase-homologous genes in deep subseafloor sedimentary metagenomes.</title>
        <authorList>
            <person name="Kawai M."/>
            <person name="Futagami T."/>
            <person name="Toyoda A."/>
            <person name="Takaki Y."/>
            <person name="Nishi S."/>
            <person name="Hori S."/>
            <person name="Arai W."/>
            <person name="Tsubouchi T."/>
            <person name="Morono Y."/>
            <person name="Uchiyama I."/>
            <person name="Ito T."/>
            <person name="Fujiyama A."/>
            <person name="Inagaki F."/>
            <person name="Takami H."/>
        </authorList>
    </citation>
    <scope>NUCLEOTIDE SEQUENCE</scope>
    <source>
        <strain evidence="6">Expedition CK06-06</strain>
    </source>
</reference>
<feature type="domain" description="Beta galactosidase small chain/" evidence="5">
    <location>
        <begin position="18"/>
        <end position="151"/>
    </location>
</feature>
<protein>
    <recommendedName>
        <fullName evidence="2">beta-galactosidase</fullName>
        <ecNumber evidence="2">3.2.1.23</ecNumber>
    </recommendedName>
</protein>
<evidence type="ECO:0000256" key="4">
    <source>
        <dbReference type="ARBA" id="ARBA00023295"/>
    </source>
</evidence>
<dbReference type="GO" id="GO:0005990">
    <property type="term" value="P:lactose catabolic process"/>
    <property type="evidence" value="ECO:0007669"/>
    <property type="project" value="TreeGrafter"/>
</dbReference>
<evidence type="ECO:0000256" key="3">
    <source>
        <dbReference type="ARBA" id="ARBA00022801"/>
    </source>
</evidence>
<evidence type="ECO:0000313" key="6">
    <source>
        <dbReference type="EMBL" id="GAH92570.1"/>
    </source>
</evidence>
<evidence type="ECO:0000256" key="1">
    <source>
        <dbReference type="ARBA" id="ARBA00001412"/>
    </source>
</evidence>
<dbReference type="SUPFAM" id="SSF74650">
    <property type="entry name" value="Galactose mutarotase-like"/>
    <property type="match status" value="1"/>
</dbReference>
<dbReference type="Pfam" id="PF02929">
    <property type="entry name" value="Bgal_small_N"/>
    <property type="match status" value="1"/>
</dbReference>
<dbReference type="PANTHER" id="PTHR46323:SF2">
    <property type="entry name" value="BETA-GALACTOSIDASE"/>
    <property type="match status" value="1"/>
</dbReference>
<dbReference type="GO" id="GO:0030246">
    <property type="term" value="F:carbohydrate binding"/>
    <property type="evidence" value="ECO:0007669"/>
    <property type="project" value="InterPro"/>
</dbReference>
<accession>X1KG12</accession>
<dbReference type="Gene3D" id="2.70.98.10">
    <property type="match status" value="1"/>
</dbReference>
<dbReference type="InterPro" id="IPR050347">
    <property type="entry name" value="Bact_Beta-galactosidase"/>
</dbReference>
<sequence>SKRKLSSIEVYDTLEELELKNKKFTIKFSKSLGSIISYSVNERELFLSPLEPNFWRAPIDNDNLKRVVTYNYPFLGWLIRTNSWKKAAKKRKVKEFIVETLSPYKVRILVRMKIPKGKTLYEVNYTVSGNGEINVDVSFTPKKELIRLGMQT</sequence>
<keyword evidence="4" id="KW-0326">Glycosidase</keyword>
<gene>
    <name evidence="6" type="ORF">S03H2_68860</name>
</gene>
<dbReference type="EC" id="3.2.1.23" evidence="2"/>
<dbReference type="InterPro" id="IPR004199">
    <property type="entry name" value="B-gal_small/dom_5"/>
</dbReference>
<name>X1KG12_9ZZZZ</name>
<dbReference type="GO" id="GO:0004565">
    <property type="term" value="F:beta-galactosidase activity"/>
    <property type="evidence" value="ECO:0007669"/>
    <property type="project" value="UniProtKB-EC"/>
</dbReference>
<dbReference type="SMART" id="SM01038">
    <property type="entry name" value="Bgal_small_N"/>
    <property type="match status" value="1"/>
</dbReference>
<proteinExistence type="predicted"/>
<keyword evidence="3" id="KW-0378">Hydrolase</keyword>
<feature type="non-terminal residue" evidence="6">
    <location>
        <position position="1"/>
    </location>
</feature>
<dbReference type="InterPro" id="IPR011013">
    <property type="entry name" value="Gal_mutarotase_sf_dom"/>
</dbReference>
<dbReference type="PANTHER" id="PTHR46323">
    <property type="entry name" value="BETA-GALACTOSIDASE"/>
    <property type="match status" value="1"/>
</dbReference>
<comment type="caution">
    <text evidence="6">The sequence shown here is derived from an EMBL/GenBank/DDBJ whole genome shotgun (WGS) entry which is preliminary data.</text>
</comment>
<organism evidence="6">
    <name type="scientific">marine sediment metagenome</name>
    <dbReference type="NCBI Taxonomy" id="412755"/>
    <lineage>
        <taxon>unclassified sequences</taxon>
        <taxon>metagenomes</taxon>
        <taxon>ecological metagenomes</taxon>
    </lineage>
</organism>
<dbReference type="AlphaFoldDB" id="X1KG12"/>
<evidence type="ECO:0000256" key="2">
    <source>
        <dbReference type="ARBA" id="ARBA00012756"/>
    </source>
</evidence>
<dbReference type="InterPro" id="IPR014718">
    <property type="entry name" value="GH-type_carb-bd"/>
</dbReference>
<feature type="non-terminal residue" evidence="6">
    <location>
        <position position="152"/>
    </location>
</feature>
<dbReference type="EMBL" id="BARU01045360">
    <property type="protein sequence ID" value="GAH92570.1"/>
    <property type="molecule type" value="Genomic_DNA"/>
</dbReference>
<evidence type="ECO:0000259" key="5">
    <source>
        <dbReference type="SMART" id="SM01038"/>
    </source>
</evidence>